<gene>
    <name evidence="2" type="ORF">FM104_04805</name>
</gene>
<dbReference type="OrthoDB" id="5077508at2"/>
<protein>
    <submittedName>
        <fullName evidence="2">Uncharacterized protein</fullName>
    </submittedName>
</protein>
<keyword evidence="3" id="KW-1185">Reference proteome</keyword>
<dbReference type="Proteomes" id="UP000196320">
    <property type="component" value="Unassembled WGS sequence"/>
</dbReference>
<evidence type="ECO:0000256" key="1">
    <source>
        <dbReference type="SAM" id="Coils"/>
    </source>
</evidence>
<name>A0A1R4IZH5_9MICO</name>
<keyword evidence="1" id="KW-0175">Coiled coil</keyword>
<evidence type="ECO:0000313" key="2">
    <source>
        <dbReference type="EMBL" id="SJN25270.1"/>
    </source>
</evidence>
<proteinExistence type="predicted"/>
<dbReference type="RefSeq" id="WP_087130338.1">
    <property type="nucleotide sequence ID" value="NZ_FUKO01000014.1"/>
</dbReference>
<reference evidence="2 3" key="1">
    <citation type="submission" date="2017-02" db="EMBL/GenBank/DDBJ databases">
        <authorList>
            <person name="Peterson S.W."/>
        </authorList>
    </citation>
    <scope>NUCLEOTIDE SEQUENCE [LARGE SCALE GENOMIC DNA]</scope>
    <source>
        <strain evidence="2 3">B Mb 05.01</strain>
    </source>
</reference>
<organism evidence="2 3">
    <name type="scientific">Microbacterium esteraromaticum</name>
    <dbReference type="NCBI Taxonomy" id="57043"/>
    <lineage>
        <taxon>Bacteria</taxon>
        <taxon>Bacillati</taxon>
        <taxon>Actinomycetota</taxon>
        <taxon>Actinomycetes</taxon>
        <taxon>Micrococcales</taxon>
        <taxon>Microbacteriaceae</taxon>
        <taxon>Microbacterium</taxon>
    </lineage>
</organism>
<dbReference type="EMBL" id="FUKO01000014">
    <property type="protein sequence ID" value="SJN25270.1"/>
    <property type="molecule type" value="Genomic_DNA"/>
</dbReference>
<sequence>MSDEQAEERGPVSWEAHHFMRQELARLQAENADLRGDVDYWQRQTNHWYMKANYSPEQIAEFQRRLSEGEQLEPPETKESP</sequence>
<dbReference type="AlphaFoldDB" id="A0A1R4IZH5"/>
<feature type="coiled-coil region" evidence="1">
    <location>
        <begin position="17"/>
        <end position="44"/>
    </location>
</feature>
<accession>A0A1R4IZH5</accession>
<evidence type="ECO:0000313" key="3">
    <source>
        <dbReference type="Proteomes" id="UP000196320"/>
    </source>
</evidence>